<evidence type="ECO:0000256" key="1">
    <source>
        <dbReference type="ARBA" id="ARBA00001936"/>
    </source>
</evidence>
<dbReference type="OrthoDB" id="10005910at2759"/>
<comment type="cofactor">
    <cofactor evidence="2">
        <name>Mg(2+)</name>
        <dbReference type="ChEBI" id="CHEBI:18420"/>
    </cofactor>
</comment>
<keyword evidence="4" id="KW-0479">Metal-binding</keyword>
<evidence type="ECO:0000256" key="4">
    <source>
        <dbReference type="ARBA" id="ARBA00022723"/>
    </source>
</evidence>
<dbReference type="InterPro" id="IPR042970">
    <property type="entry name" value="NUDT18_NUDIX"/>
</dbReference>
<comment type="cofactor">
    <cofactor evidence="1">
        <name>Mn(2+)</name>
        <dbReference type="ChEBI" id="CHEBI:29035"/>
    </cofactor>
</comment>
<dbReference type="PANTHER" id="PTHR22769:SF56">
    <property type="entry name" value="8-OXO-DGDP PHOSPHATASE NUDT18"/>
    <property type="match status" value="1"/>
</dbReference>
<dbReference type="InterPro" id="IPR015797">
    <property type="entry name" value="NUDIX_hydrolase-like_dom_sf"/>
</dbReference>
<proteinExistence type="inferred from homology"/>
<name>A0A2H8TXL6_9HEMI</name>
<accession>A0A2H8TXL6</accession>
<evidence type="ECO:0000256" key="2">
    <source>
        <dbReference type="ARBA" id="ARBA00001946"/>
    </source>
</evidence>
<dbReference type="GO" id="GO:0044715">
    <property type="term" value="F:8-oxo-dGDP phosphatase activity"/>
    <property type="evidence" value="ECO:0007669"/>
    <property type="project" value="TreeGrafter"/>
</dbReference>
<evidence type="ECO:0000256" key="7">
    <source>
        <dbReference type="ARBA" id="ARBA00023211"/>
    </source>
</evidence>
<dbReference type="Gene3D" id="3.90.79.10">
    <property type="entry name" value="Nucleoside Triphosphate Pyrophosphohydrolase"/>
    <property type="match status" value="1"/>
</dbReference>
<evidence type="ECO:0000256" key="3">
    <source>
        <dbReference type="ARBA" id="ARBA00005582"/>
    </source>
</evidence>
<protein>
    <submittedName>
        <fullName evidence="9">Nucleoside diphosphate-linked moiety X motif 18</fullName>
    </submittedName>
</protein>
<organism evidence="9">
    <name type="scientific">Melanaphis sacchari</name>
    <dbReference type="NCBI Taxonomy" id="742174"/>
    <lineage>
        <taxon>Eukaryota</taxon>
        <taxon>Metazoa</taxon>
        <taxon>Ecdysozoa</taxon>
        <taxon>Arthropoda</taxon>
        <taxon>Hexapoda</taxon>
        <taxon>Insecta</taxon>
        <taxon>Pterygota</taxon>
        <taxon>Neoptera</taxon>
        <taxon>Paraneoptera</taxon>
        <taxon>Hemiptera</taxon>
        <taxon>Sternorrhyncha</taxon>
        <taxon>Aphidomorpha</taxon>
        <taxon>Aphidoidea</taxon>
        <taxon>Aphididae</taxon>
        <taxon>Aphidini</taxon>
        <taxon>Melanaphis</taxon>
    </lineage>
</organism>
<dbReference type="Pfam" id="PF00293">
    <property type="entry name" value="NUDIX"/>
    <property type="match status" value="1"/>
</dbReference>
<feature type="domain" description="Nudix hydrolase" evidence="8">
    <location>
        <begin position="55"/>
        <end position="180"/>
    </location>
</feature>
<dbReference type="GO" id="GO:0046872">
    <property type="term" value="F:metal ion binding"/>
    <property type="evidence" value="ECO:0007669"/>
    <property type="project" value="UniProtKB-KW"/>
</dbReference>
<sequence>MELLETTVMKLLHGEALDENYELCDFTLADQNEACVAKGVTPIGPSDYVPVTKSTVTYIVLVVLVNSDDEVLMMQEAKSTCAGQWYLPAGRVEPGENLHDAVKRECLEETGLEMELVTLLSVEAASKAWFRFIFTGNVTGGCLKTPAQADSESLQAKWIKNISEVTLRSNDIIPLIECGRAFHNVAKKNKTQNDWHHNLLPVIKPHKKLLLRLLICARQKTSAKLYVLMSEKTQAHFPLCEINHNRNLHSTLRKFMTEIFGADVALHKPHGVLSIEHCGQPEGSNDGLCLSLLVTFQKTLEDVFPIGKYSWMAVSTECAKLIALRTIRNMTVPLKVIC</sequence>
<dbReference type="AlphaFoldDB" id="A0A2H8TXL6"/>
<dbReference type="InterPro" id="IPR000086">
    <property type="entry name" value="NUDIX_hydrolase_dom"/>
</dbReference>
<evidence type="ECO:0000259" key="8">
    <source>
        <dbReference type="PROSITE" id="PS51462"/>
    </source>
</evidence>
<comment type="similarity">
    <text evidence="3">Belongs to the Nudix hydrolase family.</text>
</comment>
<dbReference type="SUPFAM" id="SSF55811">
    <property type="entry name" value="Nudix"/>
    <property type="match status" value="1"/>
</dbReference>
<gene>
    <name evidence="9" type="primary">nudt18_0</name>
</gene>
<dbReference type="PROSITE" id="PS51462">
    <property type="entry name" value="NUDIX"/>
    <property type="match status" value="1"/>
</dbReference>
<dbReference type="InterPro" id="IPR020476">
    <property type="entry name" value="Nudix_hydrolase"/>
</dbReference>
<keyword evidence="6" id="KW-0460">Magnesium</keyword>
<dbReference type="GO" id="GO:0044716">
    <property type="term" value="F:8-oxo-GDP phosphatase activity"/>
    <property type="evidence" value="ECO:0007669"/>
    <property type="project" value="TreeGrafter"/>
</dbReference>
<evidence type="ECO:0000256" key="5">
    <source>
        <dbReference type="ARBA" id="ARBA00022801"/>
    </source>
</evidence>
<dbReference type="PANTHER" id="PTHR22769">
    <property type="entry name" value="MUTT/NUDIX HYDROLASE"/>
    <property type="match status" value="1"/>
</dbReference>
<reference evidence="9" key="1">
    <citation type="submission" date="2017-10" db="EMBL/GenBank/DDBJ databases">
        <title>Transcriptome Assembly of Sugarcane Aphid Adults.</title>
        <authorList>
            <person name="Scully E.D."/>
            <person name="Palmer N.A."/>
            <person name="Geib S.M."/>
            <person name="Sarath G."/>
            <person name="Sattler S.E."/>
        </authorList>
    </citation>
    <scope>NUCLEOTIDE SEQUENCE</scope>
    <source>
        <tissue evidence="9">Whole body</tissue>
    </source>
</reference>
<evidence type="ECO:0000256" key="6">
    <source>
        <dbReference type="ARBA" id="ARBA00022842"/>
    </source>
</evidence>
<dbReference type="PRINTS" id="PR00502">
    <property type="entry name" value="NUDIXFAMILY"/>
</dbReference>
<keyword evidence="5" id="KW-0378">Hydrolase</keyword>
<evidence type="ECO:0000313" key="9">
    <source>
        <dbReference type="EMBL" id="MBW19035.1"/>
    </source>
</evidence>
<keyword evidence="7" id="KW-0464">Manganese</keyword>
<dbReference type="CDD" id="cd04671">
    <property type="entry name" value="NUDIX_8DGDPP_Nudt18"/>
    <property type="match status" value="1"/>
</dbReference>
<dbReference type="EMBL" id="GFXV01007230">
    <property type="protein sequence ID" value="MBW19035.1"/>
    <property type="molecule type" value="Transcribed_RNA"/>
</dbReference>